<evidence type="ECO:0000256" key="7">
    <source>
        <dbReference type="SAM" id="Phobius"/>
    </source>
</evidence>
<keyword evidence="9" id="KW-1185">Reference proteome</keyword>
<keyword evidence="3 7" id="KW-0812">Transmembrane</keyword>
<feature type="transmembrane region" description="Helical" evidence="7">
    <location>
        <begin position="165"/>
        <end position="195"/>
    </location>
</feature>
<evidence type="ECO:0000256" key="4">
    <source>
        <dbReference type="ARBA" id="ARBA00022989"/>
    </source>
</evidence>
<feature type="transmembrane region" description="Helical" evidence="7">
    <location>
        <begin position="58"/>
        <end position="76"/>
    </location>
</feature>
<feature type="transmembrane region" description="Helical" evidence="7">
    <location>
        <begin position="258"/>
        <end position="286"/>
    </location>
</feature>
<keyword evidence="4 7" id="KW-1133">Transmembrane helix</keyword>
<dbReference type="AlphaFoldDB" id="A0AAE4AQ74"/>
<protein>
    <submittedName>
        <fullName evidence="8">PurR-regulated permease PerM</fullName>
    </submittedName>
</protein>
<dbReference type="GO" id="GO:0055085">
    <property type="term" value="P:transmembrane transport"/>
    <property type="evidence" value="ECO:0007669"/>
    <property type="project" value="TreeGrafter"/>
</dbReference>
<feature type="transmembrane region" description="Helical" evidence="7">
    <location>
        <begin position="322"/>
        <end position="346"/>
    </location>
</feature>
<dbReference type="Pfam" id="PF01594">
    <property type="entry name" value="AI-2E_transport"/>
    <property type="match status" value="1"/>
</dbReference>
<feature type="transmembrane region" description="Helical" evidence="7">
    <location>
        <begin position="293"/>
        <end position="316"/>
    </location>
</feature>
<evidence type="ECO:0000313" key="9">
    <source>
        <dbReference type="Proteomes" id="UP001229244"/>
    </source>
</evidence>
<dbReference type="PANTHER" id="PTHR21716:SF62">
    <property type="entry name" value="TRANSPORT PROTEIN YDBI-RELATED"/>
    <property type="match status" value="1"/>
</dbReference>
<evidence type="ECO:0000313" key="8">
    <source>
        <dbReference type="EMBL" id="MDQ0313706.1"/>
    </source>
</evidence>
<comment type="similarity">
    <text evidence="2">Belongs to the autoinducer-2 exporter (AI-2E) (TC 2.A.86) family.</text>
</comment>
<feature type="transmembrane region" description="Helical" evidence="7">
    <location>
        <begin position="88"/>
        <end position="109"/>
    </location>
</feature>
<feature type="transmembrane region" description="Helical" evidence="7">
    <location>
        <begin position="231"/>
        <end position="252"/>
    </location>
</feature>
<evidence type="ECO:0000256" key="6">
    <source>
        <dbReference type="SAM" id="MobiDB-lite"/>
    </source>
</evidence>
<proteinExistence type="inferred from homology"/>
<evidence type="ECO:0000256" key="3">
    <source>
        <dbReference type="ARBA" id="ARBA00022692"/>
    </source>
</evidence>
<dbReference type="EMBL" id="JAUSUL010000001">
    <property type="protein sequence ID" value="MDQ0313706.1"/>
    <property type="molecule type" value="Genomic_DNA"/>
</dbReference>
<sequence>MSEGEHGEADTDQGPSGLDPEEVPKTKALYDWRGLVNATLIIAGVILGALAIWKLSSILLLVLCAAMLAIVLDASARAMTEPIGAPRWIGLAVSVLLTAGAAVAAAVFAGPTLTEQLAGVVNQADEGLQEVGRYLGSFDELPSELPAEEGTAFSLPDMLPAPGGILSSATAAISSVFGLLGSVLVVSVVGIYFAVSPEAYVEGFVRFAPRGQRRKLRRLVSRTGSVLRRWLIGKGISMLIVGVMSYAGLIILGVPLALFLAVFAGLAAFVPFLGPVVGGLAMGLVALSESWQLALWVLGLYLIIQTVESYLLTPLVQERTVYLLPAVVLVAQLVMGTLFGILGVALATPLTAIAMTVLEETYFNKGPAGSG</sequence>
<accession>A0AAE4AQ74</accession>
<dbReference type="GO" id="GO:0016020">
    <property type="term" value="C:membrane"/>
    <property type="evidence" value="ECO:0007669"/>
    <property type="project" value="UniProtKB-SubCell"/>
</dbReference>
<reference evidence="8" key="1">
    <citation type="submission" date="2023-07" db="EMBL/GenBank/DDBJ databases">
        <title>Genomic Encyclopedia of Type Strains, Phase IV (KMG-IV): sequencing the most valuable type-strain genomes for metagenomic binning, comparative biology and taxonomic classification.</title>
        <authorList>
            <person name="Goeker M."/>
        </authorList>
    </citation>
    <scope>NUCLEOTIDE SEQUENCE</scope>
    <source>
        <strain evidence="8">DSM 21202</strain>
    </source>
</reference>
<gene>
    <name evidence="8" type="ORF">J2S73_000143</name>
</gene>
<evidence type="ECO:0000256" key="2">
    <source>
        <dbReference type="ARBA" id="ARBA00009773"/>
    </source>
</evidence>
<dbReference type="InterPro" id="IPR002549">
    <property type="entry name" value="AI-2E-like"/>
</dbReference>
<comment type="subcellular location">
    <subcellularLocation>
        <location evidence="1">Membrane</location>
        <topology evidence="1">Multi-pass membrane protein</topology>
    </subcellularLocation>
</comment>
<organism evidence="8 9">
    <name type="scientific">Amorphus orientalis</name>
    <dbReference type="NCBI Taxonomy" id="649198"/>
    <lineage>
        <taxon>Bacteria</taxon>
        <taxon>Pseudomonadati</taxon>
        <taxon>Pseudomonadota</taxon>
        <taxon>Alphaproteobacteria</taxon>
        <taxon>Hyphomicrobiales</taxon>
        <taxon>Amorphaceae</taxon>
        <taxon>Amorphus</taxon>
    </lineage>
</organism>
<evidence type="ECO:0000256" key="1">
    <source>
        <dbReference type="ARBA" id="ARBA00004141"/>
    </source>
</evidence>
<evidence type="ECO:0000256" key="5">
    <source>
        <dbReference type="ARBA" id="ARBA00023136"/>
    </source>
</evidence>
<dbReference type="RefSeq" id="WP_306883503.1">
    <property type="nucleotide sequence ID" value="NZ_JAUSUL010000001.1"/>
</dbReference>
<name>A0AAE4AQ74_9HYPH</name>
<feature type="region of interest" description="Disordered" evidence="6">
    <location>
        <begin position="1"/>
        <end position="22"/>
    </location>
</feature>
<feature type="transmembrane region" description="Helical" evidence="7">
    <location>
        <begin position="34"/>
        <end position="52"/>
    </location>
</feature>
<dbReference type="PANTHER" id="PTHR21716">
    <property type="entry name" value="TRANSMEMBRANE PROTEIN"/>
    <property type="match status" value="1"/>
</dbReference>
<keyword evidence="5 7" id="KW-0472">Membrane</keyword>
<comment type="caution">
    <text evidence="8">The sequence shown here is derived from an EMBL/GenBank/DDBJ whole genome shotgun (WGS) entry which is preliminary data.</text>
</comment>
<dbReference type="Proteomes" id="UP001229244">
    <property type="component" value="Unassembled WGS sequence"/>
</dbReference>